<dbReference type="CDD" id="cd07010">
    <property type="entry name" value="cupin_PMI_type_I_N_bac"/>
    <property type="match status" value="1"/>
</dbReference>
<protein>
    <recommendedName>
        <fullName evidence="3">Phosphohexomutase</fullName>
    </recommendedName>
    <alternativeName>
        <fullName evidence="4">Phosphomannose isomerase</fullName>
    </alternativeName>
</protein>
<organism evidence="9 10">
    <name type="scientific">Phototrophicus methaneseepsis</name>
    <dbReference type="NCBI Taxonomy" id="2710758"/>
    <lineage>
        <taxon>Bacteria</taxon>
        <taxon>Bacillati</taxon>
        <taxon>Chloroflexota</taxon>
        <taxon>Candidatus Thermofontia</taxon>
        <taxon>Phototrophicales</taxon>
        <taxon>Phototrophicaceae</taxon>
        <taxon>Phototrophicus</taxon>
    </lineage>
</organism>
<dbReference type="GO" id="GO:0004476">
    <property type="term" value="F:mannose-6-phosphate isomerase activity"/>
    <property type="evidence" value="ECO:0007669"/>
    <property type="project" value="InterPro"/>
</dbReference>
<dbReference type="InterPro" id="IPR011051">
    <property type="entry name" value="RmlC_Cupin_sf"/>
</dbReference>
<proteinExistence type="predicted"/>
<feature type="domain" description="Mannose-6-phosphate isomerase cupin" evidence="8">
    <location>
        <begin position="241"/>
        <end position="314"/>
    </location>
</feature>
<feature type="active site" evidence="6">
    <location>
        <position position="197"/>
    </location>
</feature>
<dbReference type="Proteomes" id="UP000594468">
    <property type="component" value="Chromosome"/>
</dbReference>
<dbReference type="InterPro" id="IPR014628">
    <property type="entry name" value="Man6P_isomerase_Firm_short"/>
</dbReference>
<dbReference type="PANTHER" id="PTHR42742">
    <property type="entry name" value="TRANSCRIPTIONAL REPRESSOR MPRA"/>
    <property type="match status" value="1"/>
</dbReference>
<feature type="binding site" evidence="5">
    <location>
        <position position="177"/>
    </location>
    <ligand>
        <name>Zn(2+)</name>
        <dbReference type="ChEBI" id="CHEBI:29105"/>
    </ligand>
</feature>
<dbReference type="Gene3D" id="2.60.120.10">
    <property type="entry name" value="Jelly Rolls"/>
    <property type="match status" value="2"/>
</dbReference>
<evidence type="ECO:0000259" key="8">
    <source>
        <dbReference type="Pfam" id="PF21621"/>
    </source>
</evidence>
<evidence type="ECO:0000256" key="6">
    <source>
        <dbReference type="PIRSR" id="PIRSR036894-2"/>
    </source>
</evidence>
<sequence length="316" mass="34545">MNQPILYPLKLAPSLHVKVWGGRKLATEMNKTLPTDEPYGEAWELHDSATISNGALEGQTLADALAAYGTDLIGQHNDPAEGFPLLAKIIDAEDWLSIQVHPDNAQARELEGDPRGKTEAWLILAANDNSKLCIGVQPGTTRDEMAEAIRENTLEDKLAYAEVQPGDVFFVKANTIHAIGPGILLYEIQQSSDVTYRLYDWGRMGLDGKPRQLHIEKGVQVSNVESLPEVTHPTGHNVVMVSCPYFETMRHMLIDSSVQLATDGFFHALTCIDGTLTITHGETTITLEKGETAVIPANLGAYMLVGTGTVLRSYQV</sequence>
<feature type="domain" description="Phosphomannose isomerase type I catalytic" evidence="7">
    <location>
        <begin position="9"/>
        <end position="111"/>
    </location>
</feature>
<gene>
    <name evidence="9" type="ORF">G4Y79_23035</name>
</gene>
<feature type="binding site" evidence="5">
    <location>
        <position position="101"/>
    </location>
    <ligand>
        <name>Zn(2+)</name>
        <dbReference type="ChEBI" id="CHEBI:29105"/>
    </ligand>
</feature>
<dbReference type="PIRSF" id="PIRSF036894">
    <property type="entry name" value="PMI_Firm_short"/>
    <property type="match status" value="1"/>
</dbReference>
<name>A0A7S8E8V5_9CHLR</name>
<evidence type="ECO:0000256" key="2">
    <source>
        <dbReference type="ARBA" id="ARBA00022833"/>
    </source>
</evidence>
<dbReference type="InterPro" id="IPR051804">
    <property type="entry name" value="Carb_Metab_Reg_Kinase/Isom"/>
</dbReference>
<dbReference type="GO" id="GO:0008270">
    <property type="term" value="F:zinc ion binding"/>
    <property type="evidence" value="ECO:0007669"/>
    <property type="project" value="InterPro"/>
</dbReference>
<accession>A0A7S8E8V5</accession>
<keyword evidence="2 5" id="KW-0862">Zinc</keyword>
<dbReference type="RefSeq" id="WP_195170595.1">
    <property type="nucleotide sequence ID" value="NZ_CP062983.1"/>
</dbReference>
<keyword evidence="10" id="KW-1185">Reference proteome</keyword>
<evidence type="ECO:0000313" key="10">
    <source>
        <dbReference type="Proteomes" id="UP000594468"/>
    </source>
</evidence>
<dbReference type="SUPFAM" id="SSF51182">
    <property type="entry name" value="RmlC-like cupins"/>
    <property type="match status" value="1"/>
</dbReference>
<dbReference type="InterPro" id="IPR049071">
    <property type="entry name" value="MPI_cupin_dom"/>
</dbReference>
<keyword evidence="9" id="KW-0413">Isomerase</keyword>
<dbReference type="GO" id="GO:0005975">
    <property type="term" value="P:carbohydrate metabolic process"/>
    <property type="evidence" value="ECO:0007669"/>
    <property type="project" value="InterPro"/>
</dbReference>
<dbReference type="AlphaFoldDB" id="A0A7S8E8V5"/>
<evidence type="ECO:0000256" key="5">
    <source>
        <dbReference type="PIRSR" id="PIRSR036894-1"/>
    </source>
</evidence>
<comment type="cofactor">
    <cofactor evidence="5">
        <name>Zn(2+)</name>
        <dbReference type="ChEBI" id="CHEBI:29105"/>
    </cofactor>
    <text evidence="5">Binds 1 zinc ion per subunit.</text>
</comment>
<dbReference type="EMBL" id="CP062983">
    <property type="protein sequence ID" value="QPC82526.1"/>
    <property type="molecule type" value="Genomic_DNA"/>
</dbReference>
<dbReference type="KEGG" id="pmet:G4Y79_23035"/>
<dbReference type="InterPro" id="IPR014710">
    <property type="entry name" value="RmlC-like_jellyroll"/>
</dbReference>
<evidence type="ECO:0000256" key="3">
    <source>
        <dbReference type="ARBA" id="ARBA00029741"/>
    </source>
</evidence>
<evidence type="ECO:0000256" key="4">
    <source>
        <dbReference type="ARBA" id="ARBA00030762"/>
    </source>
</evidence>
<evidence type="ECO:0000256" key="1">
    <source>
        <dbReference type="ARBA" id="ARBA00022723"/>
    </source>
</evidence>
<reference evidence="9 10" key="1">
    <citation type="submission" date="2020-02" db="EMBL/GenBank/DDBJ databases">
        <authorList>
            <person name="Zheng R.K."/>
            <person name="Sun C.M."/>
        </authorList>
    </citation>
    <scope>NUCLEOTIDE SEQUENCE [LARGE SCALE GENOMIC DNA]</scope>
    <source>
        <strain evidence="10">rifampicinis</strain>
    </source>
</reference>
<evidence type="ECO:0000259" key="7">
    <source>
        <dbReference type="Pfam" id="PF20511"/>
    </source>
</evidence>
<feature type="binding site" evidence="5">
    <location>
        <position position="119"/>
    </location>
    <ligand>
        <name>Zn(2+)</name>
        <dbReference type="ChEBI" id="CHEBI:29105"/>
    </ligand>
</feature>
<dbReference type="InterPro" id="IPR046457">
    <property type="entry name" value="PMI_typeI_cat"/>
</dbReference>
<dbReference type="Pfam" id="PF21621">
    <property type="entry name" value="MPI_cupin_dom"/>
    <property type="match status" value="1"/>
</dbReference>
<keyword evidence="1 5" id="KW-0479">Metal-binding</keyword>
<dbReference type="PANTHER" id="PTHR42742:SF3">
    <property type="entry name" value="FRUCTOKINASE"/>
    <property type="match status" value="1"/>
</dbReference>
<dbReference type="Pfam" id="PF20511">
    <property type="entry name" value="PMI_typeI_cat"/>
    <property type="match status" value="1"/>
</dbReference>
<evidence type="ECO:0000313" key="9">
    <source>
        <dbReference type="EMBL" id="QPC82526.1"/>
    </source>
</evidence>